<dbReference type="PROSITE" id="PS01148">
    <property type="entry name" value="UPF0033"/>
    <property type="match status" value="1"/>
</dbReference>
<proteinExistence type="inferred from homology"/>
<dbReference type="PANTHER" id="PTHR33279:SF6">
    <property type="entry name" value="SULFUR CARRIER PROTEIN YEDF-RELATED"/>
    <property type="match status" value="1"/>
</dbReference>
<accession>A0A382JL47</accession>
<feature type="domain" description="UPF0033" evidence="2">
    <location>
        <begin position="10"/>
        <end position="34"/>
    </location>
</feature>
<dbReference type="Gene3D" id="3.30.110.40">
    <property type="entry name" value="TusA-like domain"/>
    <property type="match status" value="1"/>
</dbReference>
<reference evidence="3" key="1">
    <citation type="submission" date="2018-05" db="EMBL/GenBank/DDBJ databases">
        <authorList>
            <person name="Lanie J.A."/>
            <person name="Ng W.-L."/>
            <person name="Kazmierczak K.M."/>
            <person name="Andrzejewski T.M."/>
            <person name="Davidsen T.M."/>
            <person name="Wayne K.J."/>
            <person name="Tettelin H."/>
            <person name="Glass J.I."/>
            <person name="Rusch D."/>
            <person name="Podicherti R."/>
            <person name="Tsui H.-C.T."/>
            <person name="Winkler M.E."/>
        </authorList>
    </citation>
    <scope>NUCLEOTIDE SEQUENCE</scope>
</reference>
<evidence type="ECO:0000259" key="2">
    <source>
        <dbReference type="PROSITE" id="PS01148"/>
    </source>
</evidence>
<evidence type="ECO:0000256" key="1">
    <source>
        <dbReference type="ARBA" id="ARBA00008984"/>
    </source>
</evidence>
<name>A0A382JL47_9ZZZZ</name>
<evidence type="ECO:0000313" key="3">
    <source>
        <dbReference type="EMBL" id="SVC11351.1"/>
    </source>
</evidence>
<dbReference type="Pfam" id="PF01206">
    <property type="entry name" value="TusA"/>
    <property type="match status" value="1"/>
</dbReference>
<dbReference type="CDD" id="cd00291">
    <property type="entry name" value="SirA_YedF_YeeD"/>
    <property type="match status" value="1"/>
</dbReference>
<dbReference type="AlphaFoldDB" id="A0A382JL47"/>
<protein>
    <recommendedName>
        <fullName evidence="2">UPF0033 domain-containing protein</fullName>
    </recommendedName>
</protein>
<dbReference type="InterPro" id="IPR036868">
    <property type="entry name" value="TusA-like_sf"/>
</dbReference>
<organism evidence="3">
    <name type="scientific">marine metagenome</name>
    <dbReference type="NCBI Taxonomy" id="408172"/>
    <lineage>
        <taxon>unclassified sequences</taxon>
        <taxon>metagenomes</taxon>
        <taxon>ecological metagenomes</taxon>
    </lineage>
</organism>
<dbReference type="PANTHER" id="PTHR33279">
    <property type="entry name" value="SULFUR CARRIER PROTEIN YEDF-RELATED"/>
    <property type="match status" value="1"/>
</dbReference>
<dbReference type="InterPro" id="IPR001455">
    <property type="entry name" value="TusA-like"/>
</dbReference>
<sequence length="78" mass="8826">MNKIDYNKELDCTGLNCPLPILKTKKQIDAMETGQILKMEATDPGSINDVNAWTRRTGNELVSQTEDGDVYIFYIKKS</sequence>
<gene>
    <name evidence="3" type="ORF">METZ01_LOCUS264205</name>
</gene>
<dbReference type="EMBL" id="UINC01074302">
    <property type="protein sequence ID" value="SVC11351.1"/>
    <property type="molecule type" value="Genomic_DNA"/>
</dbReference>
<comment type="similarity">
    <text evidence="1">Belongs to the sulfur carrier protein TusA family.</text>
</comment>
<dbReference type="SUPFAM" id="SSF64307">
    <property type="entry name" value="SirA-like"/>
    <property type="match status" value="1"/>
</dbReference>